<dbReference type="Proteomes" id="UP000199501">
    <property type="component" value="Unassembled WGS sequence"/>
</dbReference>
<proteinExistence type="predicted"/>
<sequence>MIETDPNPIYTALSEEHGVVPVPDEEPMETETAQ</sequence>
<gene>
    <name evidence="2" type="ORF">SAMN05216174_10756</name>
</gene>
<evidence type="ECO:0000313" key="2">
    <source>
        <dbReference type="EMBL" id="SDD08702.1"/>
    </source>
</evidence>
<reference evidence="3" key="1">
    <citation type="submission" date="2016-10" db="EMBL/GenBank/DDBJ databases">
        <authorList>
            <person name="Varghese N."/>
            <person name="Submissions S."/>
        </authorList>
    </citation>
    <scope>NUCLEOTIDE SEQUENCE [LARGE SCALE GENOMIC DNA]</scope>
    <source>
        <strain evidence="3">IBRC-M 10403</strain>
    </source>
</reference>
<accession>A0A1G6RVN7</accession>
<name>A0A1G6RVN7_9PSEU</name>
<organism evidence="2 3">
    <name type="scientific">Actinokineospora iranica</name>
    <dbReference type="NCBI Taxonomy" id="1271860"/>
    <lineage>
        <taxon>Bacteria</taxon>
        <taxon>Bacillati</taxon>
        <taxon>Actinomycetota</taxon>
        <taxon>Actinomycetes</taxon>
        <taxon>Pseudonocardiales</taxon>
        <taxon>Pseudonocardiaceae</taxon>
        <taxon>Actinokineospora</taxon>
    </lineage>
</organism>
<dbReference type="AlphaFoldDB" id="A0A1G6RVN7"/>
<evidence type="ECO:0000313" key="3">
    <source>
        <dbReference type="Proteomes" id="UP000199501"/>
    </source>
</evidence>
<feature type="compositionally biased region" description="Acidic residues" evidence="1">
    <location>
        <begin position="23"/>
        <end position="34"/>
    </location>
</feature>
<evidence type="ECO:0000256" key="1">
    <source>
        <dbReference type="SAM" id="MobiDB-lite"/>
    </source>
</evidence>
<protein>
    <submittedName>
        <fullName evidence="2">Uncharacterized protein</fullName>
    </submittedName>
</protein>
<dbReference type="EMBL" id="FMZZ01000007">
    <property type="protein sequence ID" value="SDD08702.1"/>
    <property type="molecule type" value="Genomic_DNA"/>
</dbReference>
<dbReference type="STRING" id="1271860.SAMN05216174_10756"/>
<feature type="region of interest" description="Disordered" evidence="1">
    <location>
        <begin position="1"/>
        <end position="34"/>
    </location>
</feature>
<keyword evidence="3" id="KW-1185">Reference proteome</keyword>